<keyword evidence="3" id="KW-1185">Reference proteome</keyword>
<protein>
    <submittedName>
        <fullName evidence="2">Uncharacterized protein</fullName>
    </submittedName>
</protein>
<feature type="region of interest" description="Disordered" evidence="1">
    <location>
        <begin position="63"/>
        <end position="86"/>
    </location>
</feature>
<reference evidence="2 3" key="1">
    <citation type="submission" date="2024-10" db="EMBL/GenBank/DDBJ databases">
        <authorList>
            <person name="Kim D."/>
        </authorList>
    </citation>
    <scope>NUCLEOTIDE SEQUENCE [LARGE SCALE GENOMIC DNA]</scope>
    <source>
        <strain evidence="2">BH-2024</strain>
    </source>
</reference>
<evidence type="ECO:0000256" key="1">
    <source>
        <dbReference type="SAM" id="MobiDB-lite"/>
    </source>
</evidence>
<feature type="region of interest" description="Disordered" evidence="1">
    <location>
        <begin position="407"/>
        <end position="440"/>
    </location>
</feature>
<dbReference type="AlphaFoldDB" id="A0ABD2MB33"/>
<evidence type="ECO:0000313" key="3">
    <source>
        <dbReference type="Proteomes" id="UP001620626"/>
    </source>
</evidence>
<sequence length="440" mass="50668">MATEQQPSDKMLTTRIDAEVDDGPDNNPIRDIRRRVHFSDRSQRVLDDSDHLLKSIRTRRAAPLATSMSMSTLPTSLERKGDQSLQDHARKTLIRAQRSVSPEEPLLSASTSRYLQHTPKFPRIDFDDWIEEEAQAKKPAWKVLQENVKSSYNKPRATAERNRNLNDFQSAQMDSLEFNRARRRRQSADLPFTELTHLDGESFLPRAPSWMASGALAPRGMSKLINTAGSGPYCAPHVDRSQGIERPEMKRYTKMVDDVTARLLKTSILPEHMKTFTRKEFREAPKITDELAADDELMPYMPRPYYSRPNRLDKDYFDFDLQHSVDMYRRPEGKYLPTPPQPWETKLIKEFKAKGEAPLSGHIFTKGPADYRASGTSYLSAALRTPSFWEHRFASIGNQIRQSDPISLESLERLRPRPSRFTTYSDPDFEDYEDPKAADD</sequence>
<gene>
    <name evidence="2" type="ORF">niasHT_009076</name>
</gene>
<feature type="compositionally biased region" description="Low complexity" evidence="1">
    <location>
        <begin position="66"/>
        <end position="76"/>
    </location>
</feature>
<feature type="compositionally biased region" description="Basic and acidic residues" evidence="1">
    <location>
        <begin position="77"/>
        <end position="86"/>
    </location>
</feature>
<organism evidence="2 3">
    <name type="scientific">Heterodera trifolii</name>
    <dbReference type="NCBI Taxonomy" id="157864"/>
    <lineage>
        <taxon>Eukaryota</taxon>
        <taxon>Metazoa</taxon>
        <taxon>Ecdysozoa</taxon>
        <taxon>Nematoda</taxon>
        <taxon>Chromadorea</taxon>
        <taxon>Rhabditida</taxon>
        <taxon>Tylenchina</taxon>
        <taxon>Tylenchomorpha</taxon>
        <taxon>Tylenchoidea</taxon>
        <taxon>Heteroderidae</taxon>
        <taxon>Heteroderinae</taxon>
        <taxon>Heterodera</taxon>
    </lineage>
</organism>
<dbReference type="EMBL" id="JBICBT010000070">
    <property type="protein sequence ID" value="KAL3124528.1"/>
    <property type="molecule type" value="Genomic_DNA"/>
</dbReference>
<feature type="region of interest" description="Disordered" evidence="1">
    <location>
        <begin position="1"/>
        <end position="30"/>
    </location>
</feature>
<dbReference type="Proteomes" id="UP001620626">
    <property type="component" value="Unassembled WGS sequence"/>
</dbReference>
<comment type="caution">
    <text evidence="2">The sequence shown here is derived from an EMBL/GenBank/DDBJ whole genome shotgun (WGS) entry which is preliminary data.</text>
</comment>
<name>A0ABD2MB33_9BILA</name>
<accession>A0ABD2MB33</accession>
<proteinExistence type="predicted"/>
<evidence type="ECO:0000313" key="2">
    <source>
        <dbReference type="EMBL" id="KAL3124528.1"/>
    </source>
</evidence>